<gene>
    <name evidence="3" type="ORF">V6N11_024896</name>
</gene>
<evidence type="ECO:0000313" key="4">
    <source>
        <dbReference type="Proteomes" id="UP001396334"/>
    </source>
</evidence>
<proteinExistence type="predicted"/>
<dbReference type="PANTHER" id="PTHR46929:SF33">
    <property type="entry name" value="L10-INTERACTING MYB DOMAIN-CONTAINING PROTEIN-LIKE ISOFORM X1"/>
    <property type="match status" value="1"/>
</dbReference>
<accession>A0ABR2QNQ0</accession>
<protein>
    <recommendedName>
        <fullName evidence="2">Myb/SANT-like domain-containing protein</fullName>
    </recommendedName>
</protein>
<comment type="caution">
    <text evidence="3">The sequence shown here is derived from an EMBL/GenBank/DDBJ whole genome shotgun (WGS) entry which is preliminary data.</text>
</comment>
<evidence type="ECO:0000256" key="1">
    <source>
        <dbReference type="SAM" id="MobiDB-lite"/>
    </source>
</evidence>
<evidence type="ECO:0000259" key="2">
    <source>
        <dbReference type="Pfam" id="PF12776"/>
    </source>
</evidence>
<name>A0ABR2QNQ0_9ROSI</name>
<dbReference type="InterPro" id="IPR024752">
    <property type="entry name" value="Myb/SANT-like_dom"/>
</dbReference>
<organism evidence="3 4">
    <name type="scientific">Hibiscus sabdariffa</name>
    <name type="common">roselle</name>
    <dbReference type="NCBI Taxonomy" id="183260"/>
    <lineage>
        <taxon>Eukaryota</taxon>
        <taxon>Viridiplantae</taxon>
        <taxon>Streptophyta</taxon>
        <taxon>Embryophyta</taxon>
        <taxon>Tracheophyta</taxon>
        <taxon>Spermatophyta</taxon>
        <taxon>Magnoliopsida</taxon>
        <taxon>eudicotyledons</taxon>
        <taxon>Gunneridae</taxon>
        <taxon>Pentapetalae</taxon>
        <taxon>rosids</taxon>
        <taxon>malvids</taxon>
        <taxon>Malvales</taxon>
        <taxon>Malvaceae</taxon>
        <taxon>Malvoideae</taxon>
        <taxon>Hibiscus</taxon>
    </lineage>
</organism>
<feature type="domain" description="Myb/SANT-like" evidence="2">
    <location>
        <begin position="252"/>
        <end position="346"/>
    </location>
</feature>
<dbReference type="Proteomes" id="UP001396334">
    <property type="component" value="Unassembled WGS sequence"/>
</dbReference>
<evidence type="ECO:0000313" key="3">
    <source>
        <dbReference type="EMBL" id="KAK9002210.1"/>
    </source>
</evidence>
<dbReference type="Pfam" id="PF12776">
    <property type="entry name" value="Myb_DNA-bind_3"/>
    <property type="match status" value="2"/>
</dbReference>
<dbReference type="EMBL" id="JBBPBN010000035">
    <property type="protein sequence ID" value="KAK9002210.1"/>
    <property type="molecule type" value="Genomic_DNA"/>
</dbReference>
<keyword evidence="4" id="KW-1185">Reference proteome</keyword>
<sequence length="544" mass="62043">MLCCCVPFAPILETLIPKPTESPDSCPTLFHNSNPSSRMSIRGKGTSDRLRTIWTPEMDRYFIDLMLEQLNIGNRFDDHVFSRTAWMNMNSSFNEKFEFEYEIDVLKNRHKTLRNVYKAVKNLLNQKGFNWDATRQMVVAQSKIWDEYIKVNPDVRPYRMKTLPYYDDLCVIYGDNLAAKKGSTVPEASSHLGEDKEGSAARPECGNEGTVEAVHEMALVEDSVTMPLEVMDASESMPNATTNPPHGRNRMYWQPPMDRFFIDLMLEQVRNGNQIDGVFCKQAWIQMIASFNAKFGSNYDMDILKNRLKTLRRQYNVIKNILQLDGFAWDDERQMVTADDSVWQDYIKGHKDARQFMTRPVPYYKDLCLICNSQYPDESDCFALQCSEPDSLVRDVMPLPAANCSQSPIASVSSEDEIGDLLEPACLDSNTTGSNSNYKRQLENKSSCVHSKKSRSEDDSMASALREMASAVSSLTEKKDDGNSNPVSIENVITAVQTLPDMDEDLILDACDFLEDETKAKTFMALDVKLRKKWLLRKLRPPPQ</sequence>
<reference evidence="3 4" key="1">
    <citation type="journal article" date="2024" name="G3 (Bethesda)">
        <title>Genome assembly of Hibiscus sabdariffa L. provides insights into metabolisms of medicinal natural products.</title>
        <authorList>
            <person name="Kim T."/>
        </authorList>
    </citation>
    <scope>NUCLEOTIDE SEQUENCE [LARGE SCALE GENOMIC DNA]</scope>
    <source>
        <strain evidence="3">TK-2024</strain>
        <tissue evidence="3">Old leaves</tissue>
    </source>
</reference>
<dbReference type="PANTHER" id="PTHR46929">
    <property type="entry name" value="EXPRESSED PROTEIN"/>
    <property type="match status" value="1"/>
</dbReference>
<feature type="domain" description="Myb/SANT-like" evidence="2">
    <location>
        <begin position="54"/>
        <end position="148"/>
    </location>
</feature>
<feature type="region of interest" description="Disordered" evidence="1">
    <location>
        <begin position="185"/>
        <end position="207"/>
    </location>
</feature>